<dbReference type="Proteomes" id="UP000282423">
    <property type="component" value="Unassembled WGS sequence"/>
</dbReference>
<evidence type="ECO:0000313" key="2">
    <source>
        <dbReference type="Proteomes" id="UP000282423"/>
    </source>
</evidence>
<proteinExistence type="predicted"/>
<protein>
    <submittedName>
        <fullName evidence="1">Uncharacterized protein</fullName>
    </submittedName>
</protein>
<dbReference type="OrthoDB" id="690204at2"/>
<accession>A0A420VSH2</accession>
<dbReference type="SUPFAM" id="SSF51126">
    <property type="entry name" value="Pectin lyase-like"/>
    <property type="match status" value="1"/>
</dbReference>
<dbReference type="InterPro" id="IPR012334">
    <property type="entry name" value="Pectin_lyas_fold"/>
</dbReference>
<keyword evidence="2" id="KW-1185">Reference proteome</keyword>
<dbReference type="SMART" id="SM00710">
    <property type="entry name" value="PbH1"/>
    <property type="match status" value="5"/>
</dbReference>
<sequence>MANQFLVKETMDAMRNLSTTEIDGLKGNNPTYAGVQLLGYYEKGDTPAPIIYYLAPTAPDPGADDGGSVIATGNIKLIHDFKKCIHVSYFGIIGNKTDDYTNKIKSLLMAQAENTTFKFSGRYKVSSTLNVLKLGTKIIGDDILFEFTGDYNSKFISVEADNFSVHGATFDAMDKQLKDCFIHLTDNIKNPSITNCIFKNAVGVKSGTSNDQQYGILVSPYGVTNFLIDQCQFSNIKNDNTGTYSAVGILKGFCGGIYISDARVDAAHPNAKEQTDFVTGNISNCKFSDIITKLTDGLSQSEYTSYNDADGIRFYGGSKAQNCDVNIDNCYFKNVGKRAIKISYMGNVKVNNISVEADGLQYQMISLIKINKGTSVKGVRYYGKGTNVQIAFQSDDGGDILLEDVIVDGCEVFYEINPSFQSAGSEIRNILIKDIVVKNLFRRGILSNNGYAKIARNIVLENIYMEADPTRNSVQALNAAFGWQENEVFIKNFRTKNCDVRVDGGMFNIDGLHITIDNPNFLGSTNPLGNSANVAWRKFNHILDLGDNSSNRDSVPIFTSNTSITRTPVATNITIDIQGISASYFDAAIVGSDLSINDRKELVNFNRDRLKVQNVTYKYAAHLPAPLRAAIIFEGSFLHITDIKLDTESGMFVNTLEGNTAKTGIFISDVFNLTQTALDNPVVRTNRIINSKICNVFSRGIGLYPVVSLGSGSSGNTISEIVGNATPFSVELLGSQPNTRVYNVFNQTDSYNARGTTLQRPTTSLVGQEYFDTTLNRPVWWNGSIWVDGKQYAASPDTAADPSNTYTPSEVQAILAELRDLKAKLRSAGILAI</sequence>
<dbReference type="Gene3D" id="2.160.20.10">
    <property type="entry name" value="Single-stranded right-handed beta-helix, Pectin lyase-like"/>
    <property type="match status" value="1"/>
</dbReference>
<comment type="caution">
    <text evidence="1">The sequence shown here is derived from an EMBL/GenBank/DDBJ whole genome shotgun (WGS) entry which is preliminary data.</text>
</comment>
<evidence type="ECO:0000313" key="1">
    <source>
        <dbReference type="EMBL" id="RKO69225.1"/>
    </source>
</evidence>
<gene>
    <name evidence="1" type="ORF">D7322_23630</name>
</gene>
<reference evidence="1 2" key="1">
    <citation type="submission" date="2018-10" db="EMBL/GenBank/DDBJ databases">
        <title>Sphingobacterium sp. M05W1-28.</title>
        <authorList>
            <person name="Cai H."/>
        </authorList>
    </citation>
    <scope>NUCLEOTIDE SEQUENCE [LARGE SCALE GENOMIC DNA]</scope>
    <source>
        <strain evidence="1 2">M05W1-28</strain>
    </source>
</reference>
<dbReference type="InterPro" id="IPR006626">
    <property type="entry name" value="PbH1"/>
</dbReference>
<dbReference type="RefSeq" id="WP_121126659.1">
    <property type="nucleotide sequence ID" value="NZ_RBWS01000022.1"/>
</dbReference>
<name>A0A420VSH2_9SPHI</name>
<organism evidence="1 2">
    <name type="scientific">Sphingobacterium puteale</name>
    <dbReference type="NCBI Taxonomy" id="2420510"/>
    <lineage>
        <taxon>Bacteria</taxon>
        <taxon>Pseudomonadati</taxon>
        <taxon>Bacteroidota</taxon>
        <taxon>Sphingobacteriia</taxon>
        <taxon>Sphingobacteriales</taxon>
        <taxon>Sphingobacteriaceae</taxon>
        <taxon>Sphingobacterium</taxon>
    </lineage>
</organism>
<dbReference type="AlphaFoldDB" id="A0A420VSH2"/>
<dbReference type="EMBL" id="RBWS01000022">
    <property type="protein sequence ID" value="RKO69225.1"/>
    <property type="molecule type" value="Genomic_DNA"/>
</dbReference>
<dbReference type="InterPro" id="IPR011050">
    <property type="entry name" value="Pectin_lyase_fold/virulence"/>
</dbReference>